<dbReference type="EMBL" id="WNZW01000001">
    <property type="protein sequence ID" value="MUG44311.1"/>
    <property type="molecule type" value="Genomic_DNA"/>
</dbReference>
<evidence type="ECO:0000313" key="2">
    <source>
        <dbReference type="EMBL" id="MUG44311.1"/>
    </source>
</evidence>
<dbReference type="Proteomes" id="UP000447876">
    <property type="component" value="Unassembled WGS sequence"/>
</dbReference>
<sequence>MEIIPKIILAIPGVWEDRNAFKDAMARSGNGYIYLGNHIGYLEKPDQFYEVNISEHNPYIAEAIEIGGHGLFSKEDVEQLRKHRSIIYLIIEGGTLEKVINVMEVASAILNAGGIAVNVESSGRARTKKDWLEITKSKDITRLFSAFIQMSQENEVYYTTGMHCFGLRDVKTASEGITARDVATLFRIFCLYNLDEKPQINDGETFSLDPSSPIYLLKQEECTMFDEEDPYFNPYGVWNMIRHHSIGR</sequence>
<comment type="caution">
    <text evidence="2">The sequence shown here is derived from an EMBL/GenBank/DDBJ whole genome shotgun (WGS) entry which is preliminary data.</text>
</comment>
<proteinExistence type="predicted"/>
<feature type="domain" description="DUF4261" evidence="1">
    <location>
        <begin position="158"/>
        <end position="221"/>
    </location>
</feature>
<gene>
    <name evidence="2" type="ORF">GNP95_04780</name>
</gene>
<organism evidence="2 3">
    <name type="scientific">Paenibacillus woosongensis</name>
    <dbReference type="NCBI Taxonomy" id="307580"/>
    <lineage>
        <taxon>Bacteria</taxon>
        <taxon>Bacillati</taxon>
        <taxon>Bacillota</taxon>
        <taxon>Bacilli</taxon>
        <taxon>Bacillales</taxon>
        <taxon>Paenibacillaceae</taxon>
        <taxon>Paenibacillus</taxon>
    </lineage>
</organism>
<accession>A0A7X2YYE4</accession>
<reference evidence="2 3" key="1">
    <citation type="submission" date="2019-11" db="EMBL/GenBank/DDBJ databases">
        <title>Draft genome sequences of five Paenibacillus species of dairy origin.</title>
        <authorList>
            <person name="Olajide A.M."/>
            <person name="Chen S."/>
            <person name="Lapointe G."/>
        </authorList>
    </citation>
    <scope>NUCLEOTIDE SEQUENCE [LARGE SCALE GENOMIC DNA]</scope>
    <source>
        <strain evidence="2 3">12CR55</strain>
    </source>
</reference>
<name>A0A7X2YYE4_9BACL</name>
<dbReference type="AlphaFoldDB" id="A0A7X2YYE4"/>
<evidence type="ECO:0000259" key="1">
    <source>
        <dbReference type="Pfam" id="PF14080"/>
    </source>
</evidence>
<dbReference type="InterPro" id="IPR025357">
    <property type="entry name" value="DUF4261"/>
</dbReference>
<protein>
    <submittedName>
        <fullName evidence="2">DUF4261 domain-containing protein</fullName>
    </submittedName>
</protein>
<dbReference type="OrthoDB" id="4158605at2"/>
<dbReference type="Pfam" id="PF14080">
    <property type="entry name" value="DUF4261"/>
    <property type="match status" value="1"/>
</dbReference>
<evidence type="ECO:0000313" key="3">
    <source>
        <dbReference type="Proteomes" id="UP000447876"/>
    </source>
</evidence>